<name>A0AAE3HHS5_9GAMM</name>
<keyword evidence="14" id="KW-1185">Reference proteome</keyword>
<dbReference type="EC" id="3.4.24.-" evidence="11"/>
<evidence type="ECO:0000256" key="8">
    <source>
        <dbReference type="ARBA" id="ARBA00022989"/>
    </source>
</evidence>
<dbReference type="GO" id="GO:0016020">
    <property type="term" value="C:membrane"/>
    <property type="evidence" value="ECO:0007669"/>
    <property type="project" value="UniProtKB-SubCell"/>
</dbReference>
<evidence type="ECO:0000256" key="4">
    <source>
        <dbReference type="ARBA" id="ARBA00022670"/>
    </source>
</evidence>
<reference evidence="13" key="1">
    <citation type="submission" date="2022-08" db="EMBL/GenBank/DDBJ databases">
        <title>Genomic Encyclopedia of Type Strains, Phase III (KMG-III): the genomes of soil and plant-associated and newly described type strains.</title>
        <authorList>
            <person name="Whitman W."/>
        </authorList>
    </citation>
    <scope>NUCLEOTIDE SEQUENCE</scope>
    <source>
        <strain evidence="13">HMT 1</strain>
    </source>
</reference>
<dbReference type="InterPro" id="IPR041489">
    <property type="entry name" value="PDZ_6"/>
</dbReference>
<feature type="transmembrane region" description="Helical" evidence="11">
    <location>
        <begin position="98"/>
        <end position="119"/>
    </location>
</feature>
<keyword evidence="10 11" id="KW-0472">Membrane</keyword>
<dbReference type="AlphaFoldDB" id="A0AAE3HHS5"/>
<dbReference type="CDD" id="cd06163">
    <property type="entry name" value="S2P-M50_PDZ_RseP-like"/>
    <property type="match status" value="1"/>
</dbReference>
<dbReference type="PROSITE" id="PS50106">
    <property type="entry name" value="PDZ"/>
    <property type="match status" value="1"/>
</dbReference>
<dbReference type="InterPro" id="IPR036034">
    <property type="entry name" value="PDZ_sf"/>
</dbReference>
<dbReference type="InterPro" id="IPR004387">
    <property type="entry name" value="Pept_M50_Zn"/>
</dbReference>
<comment type="similarity">
    <text evidence="3 11">Belongs to the peptidase M50B family.</text>
</comment>
<feature type="transmembrane region" description="Helical" evidence="11">
    <location>
        <begin position="6"/>
        <end position="28"/>
    </location>
</feature>
<dbReference type="CDD" id="cd23081">
    <property type="entry name" value="cpPDZ_EcRseP-like"/>
    <property type="match status" value="1"/>
</dbReference>
<keyword evidence="4 13" id="KW-0645">Protease</keyword>
<dbReference type="InterPro" id="IPR001478">
    <property type="entry name" value="PDZ"/>
</dbReference>
<dbReference type="PANTHER" id="PTHR42837:SF2">
    <property type="entry name" value="MEMBRANE METALLOPROTEASE ARASP2, CHLOROPLASTIC-RELATED"/>
    <property type="match status" value="1"/>
</dbReference>
<evidence type="ECO:0000313" key="13">
    <source>
        <dbReference type="EMBL" id="MCS3902524.1"/>
    </source>
</evidence>
<keyword evidence="11" id="KW-0479">Metal-binding</keyword>
<dbReference type="Pfam" id="PF02163">
    <property type="entry name" value="Peptidase_M50"/>
    <property type="match status" value="1"/>
</dbReference>
<evidence type="ECO:0000256" key="11">
    <source>
        <dbReference type="RuleBase" id="RU362031"/>
    </source>
</evidence>
<dbReference type="EMBL" id="JANUCT010000003">
    <property type="protein sequence ID" value="MCS3902524.1"/>
    <property type="molecule type" value="Genomic_DNA"/>
</dbReference>
<proteinExistence type="inferred from homology"/>
<dbReference type="NCBIfam" id="TIGR00054">
    <property type="entry name" value="RIP metalloprotease RseP"/>
    <property type="match status" value="1"/>
</dbReference>
<dbReference type="Gene3D" id="2.30.42.10">
    <property type="match status" value="2"/>
</dbReference>
<evidence type="ECO:0000256" key="2">
    <source>
        <dbReference type="ARBA" id="ARBA00004141"/>
    </source>
</evidence>
<keyword evidence="6 11" id="KW-0378">Hydrolase</keyword>
<evidence type="ECO:0000259" key="12">
    <source>
        <dbReference type="PROSITE" id="PS50106"/>
    </source>
</evidence>
<evidence type="ECO:0000256" key="3">
    <source>
        <dbReference type="ARBA" id="ARBA00007931"/>
    </source>
</evidence>
<organism evidence="13 14">
    <name type="scientific">Methylohalomonas lacus</name>
    <dbReference type="NCBI Taxonomy" id="398773"/>
    <lineage>
        <taxon>Bacteria</taxon>
        <taxon>Pseudomonadati</taxon>
        <taxon>Pseudomonadota</taxon>
        <taxon>Gammaproteobacteria</taxon>
        <taxon>Methylohalomonadales</taxon>
        <taxon>Methylohalomonadaceae</taxon>
        <taxon>Methylohalomonas</taxon>
    </lineage>
</organism>
<dbReference type="GO" id="GO:0004222">
    <property type="term" value="F:metalloendopeptidase activity"/>
    <property type="evidence" value="ECO:0007669"/>
    <property type="project" value="InterPro"/>
</dbReference>
<evidence type="ECO:0000313" key="14">
    <source>
        <dbReference type="Proteomes" id="UP001204445"/>
    </source>
</evidence>
<comment type="subcellular location">
    <subcellularLocation>
        <location evidence="2">Membrane</location>
        <topology evidence="2">Multi-pass membrane protein</topology>
    </subcellularLocation>
</comment>
<feature type="domain" description="PDZ" evidence="12">
    <location>
        <begin position="199"/>
        <end position="281"/>
    </location>
</feature>
<dbReference type="SMART" id="SM00228">
    <property type="entry name" value="PDZ"/>
    <property type="match status" value="2"/>
</dbReference>
<keyword evidence="8 11" id="KW-1133">Transmembrane helix</keyword>
<dbReference type="RefSeq" id="WP_259054067.1">
    <property type="nucleotide sequence ID" value="NZ_JANUCT010000003.1"/>
</dbReference>
<comment type="caution">
    <text evidence="13">The sequence shown here is derived from an EMBL/GenBank/DDBJ whole genome shotgun (WGS) entry which is preliminary data.</text>
</comment>
<gene>
    <name evidence="13" type="ORF">J2T55_000528</name>
</gene>
<keyword evidence="7 11" id="KW-0862">Zinc</keyword>
<dbReference type="Pfam" id="PF17820">
    <property type="entry name" value="PDZ_6"/>
    <property type="match status" value="2"/>
</dbReference>
<dbReference type="GO" id="GO:0006508">
    <property type="term" value="P:proteolysis"/>
    <property type="evidence" value="ECO:0007669"/>
    <property type="project" value="UniProtKB-KW"/>
</dbReference>
<keyword evidence="9 11" id="KW-0482">Metalloprotease</keyword>
<evidence type="ECO:0000256" key="9">
    <source>
        <dbReference type="ARBA" id="ARBA00023049"/>
    </source>
</evidence>
<dbReference type="PANTHER" id="PTHR42837">
    <property type="entry name" value="REGULATOR OF SIGMA-E PROTEASE RSEP"/>
    <property type="match status" value="1"/>
</dbReference>
<sequence>MEVLQHIIAFIVAIGILVTFHEFGHYWVAKRCNVKILRFSVGFGRALWRRRFGPDGTEFVVAALPLGGYVKMLDEREGEVPAAELDRAFNRKPLGQRFAIVLAGPLFNLIFAVAAYTLMYTVGMTGIKPLVGQVEPESIAAEAGLDSGDEIIAVGDRSTGTWASVAEIIVGRVVDGEPVRLQVRDADGGVSTRTLDIATLSLDDIAAGSLLTRLGIEPRRPPLPARVAQVVDDSPAARAGLQSGDEIVAVDGMAVADWFALVEQVQDRAGEPVTLTLERDAERRQVELTPETATLEDGSEVGRIGVSVDTEPDIPAELRGTERYGPLESLARGVVRTGEMSLLTLRVLGKIVTGEASVKNLSGPISIAQYAGYSAAVGIAAFLGFLAIVSVSLGVLNLLPVPLLDGGHLMYYLIEFVKGSPVSEPVQAVGQQIGLALLLGLMSVVIYNDIARLLG</sequence>
<feature type="transmembrane region" description="Helical" evidence="11">
    <location>
        <begin position="426"/>
        <end position="447"/>
    </location>
</feature>
<evidence type="ECO:0000256" key="5">
    <source>
        <dbReference type="ARBA" id="ARBA00022692"/>
    </source>
</evidence>
<evidence type="ECO:0000256" key="10">
    <source>
        <dbReference type="ARBA" id="ARBA00023136"/>
    </source>
</evidence>
<accession>A0AAE3HHS5</accession>
<dbReference type="GO" id="GO:0046872">
    <property type="term" value="F:metal ion binding"/>
    <property type="evidence" value="ECO:0007669"/>
    <property type="project" value="UniProtKB-KW"/>
</dbReference>
<evidence type="ECO:0000256" key="7">
    <source>
        <dbReference type="ARBA" id="ARBA00022833"/>
    </source>
</evidence>
<dbReference type="SUPFAM" id="SSF50156">
    <property type="entry name" value="PDZ domain-like"/>
    <property type="match status" value="2"/>
</dbReference>
<evidence type="ECO:0000256" key="1">
    <source>
        <dbReference type="ARBA" id="ARBA00001947"/>
    </source>
</evidence>
<evidence type="ECO:0000256" key="6">
    <source>
        <dbReference type="ARBA" id="ARBA00022801"/>
    </source>
</evidence>
<keyword evidence="5 11" id="KW-0812">Transmembrane</keyword>
<protein>
    <recommendedName>
        <fullName evidence="11">Zinc metalloprotease</fullName>
        <ecNumber evidence="11">3.4.24.-</ecNumber>
    </recommendedName>
</protein>
<comment type="cofactor">
    <cofactor evidence="1 11">
        <name>Zn(2+)</name>
        <dbReference type="ChEBI" id="CHEBI:29105"/>
    </cofactor>
</comment>
<dbReference type="InterPro" id="IPR008915">
    <property type="entry name" value="Peptidase_M50"/>
</dbReference>
<dbReference type="Proteomes" id="UP001204445">
    <property type="component" value="Unassembled WGS sequence"/>
</dbReference>